<dbReference type="EMBL" id="CM034408">
    <property type="protein sequence ID" value="KAJ0172017.1"/>
    <property type="molecule type" value="Genomic_DNA"/>
</dbReference>
<evidence type="ECO:0000313" key="2">
    <source>
        <dbReference type="Proteomes" id="UP000824533"/>
    </source>
</evidence>
<dbReference type="Proteomes" id="UP000824533">
    <property type="component" value="Linkage Group LG22"/>
</dbReference>
<organism evidence="1 2">
    <name type="scientific">Dendrolimus kikuchii</name>
    <dbReference type="NCBI Taxonomy" id="765133"/>
    <lineage>
        <taxon>Eukaryota</taxon>
        <taxon>Metazoa</taxon>
        <taxon>Ecdysozoa</taxon>
        <taxon>Arthropoda</taxon>
        <taxon>Hexapoda</taxon>
        <taxon>Insecta</taxon>
        <taxon>Pterygota</taxon>
        <taxon>Neoptera</taxon>
        <taxon>Endopterygota</taxon>
        <taxon>Lepidoptera</taxon>
        <taxon>Glossata</taxon>
        <taxon>Ditrysia</taxon>
        <taxon>Bombycoidea</taxon>
        <taxon>Lasiocampidae</taxon>
        <taxon>Dendrolimus</taxon>
    </lineage>
</organism>
<sequence length="1486" mass="164185">MSLAKGILMESRRRVRLTTTITDLKPLDSGIPYGIVSTLSRPLHDLQSEKEAGSSPALREALDTIRAAWPEPTTLFDRTGPVRRTPQNTEAPSGGMVRVAQLATAPGASPGLLRRRYSVPETIMRKYSLAQQKTESEEVAPIARRSPASASLLRDSPGESPHRFARRDRELMRKSALLRRLWGRGPPPCCHCADASDAEASWCRETRSLDGSRSELRPLFGWANPKRQRLESAHSPCRGDSPCAEATPDPYTDASEFHEHDGMRAVVVPSEVRVSSATTLDVGSDFADEGSARLSGFAPPCPETESSYGNLTDSFTMSISSTKPNDRFVQQNRKGEDFLNDHIHGRAGGRSARVDVHADAIPYDTPLSIETPSYEVLEIVVSETLNALPSSATDHPKRSMPMMLKAPLPNHRYKPNFNIDEYVSNILVESLNSLSDQLECMNASIGSDRKVSIVEKEIKVKLQNTGVNTIVHLSPTSNNQIIFGNEELCNREDRDACNNPREARDSITIREELHSVASNNNLTSAGSGRLQDVAAHGGVGDTFATVVQHEAVNQAVLQQIQKLFRDELHNTDCNIEHSGDGVPSISHIEISNVDVYIDNNAEAGLGSVDALEVHTSREGAQPDTMAGVAVGAGNYARTDQHVLVPRFSAFPHTDSMEVNTSSSDDAEVVGSDCTSLVDSLDDPNSPRSVLLRRSFNGRRSELVRSAIDVLDLLPESASLEENTPTKDKGESFFIRIKDDDYDCEKENINVADHMPEKIKERLYRRQKKRELRMECARRSKVKQGKRDIDKKRSGEKSTSKRHIERECMAIINALIDDVIAKITQDEYTCMRIKKRPTKLAINKIDESTAKKHRPSGLDCLKVTPKSDVSPLRTAGNGVFKSNNHNVIRDSRKPIRHQIHGKLSLVTRPSPVTDNDREPKRIYQKSEIQEGNKFIEILEILEYVNGSRSSTETSPSDENHNYHQKNKKSRIPVPVHDKINKTIKIESSTCNSSSGSNGQISEAVSRDKEARIPKTVTSPQGTGDAVKEGLGGADKQGPAEPRVRRSSLGFKRSFDVIPEEKTSLSMETSDEEQELSDPRSTMATEKETCKSKETLDNSTFPVRRKMDKEAGKGKICRSVGTSPMSRADVIYSAHQSRNRSTMTSPSAKSASTSPFCASPPERYARDPTAAPRPEGTALVARRAPKQPPKAITDARKPEYRKSMKTQQVESPARHKQPESRSGRAVVHTRRQRPDEERPRIFRSGSVDGHEHERVKLPECKGSSSDSGDSAGGLLCSLAPKWLSAHSRHRRNARRRGVNARGWSVTVAGSCRAALPADVEMRLRFPHESRSRTHDSSGHYQECSCRPCAACACSVRAEHAARPRRAPPLPATPHLQPPDSKLTLTMKKEALDSSILASRSTKKSTVPLPEVETYAAASSKLRSSVKTRRGYSLHCWLPDADLAPIRPSKGLSVLGCAIVPELKPRVPTMSERDLTRARARTPRHYLRS</sequence>
<name>A0ACC1CKK2_9NEOP</name>
<keyword evidence="2" id="KW-1185">Reference proteome</keyword>
<evidence type="ECO:0000313" key="1">
    <source>
        <dbReference type="EMBL" id="KAJ0172017.1"/>
    </source>
</evidence>
<protein>
    <submittedName>
        <fullName evidence="1">Uncharacterized protein</fullName>
    </submittedName>
</protein>
<reference evidence="1 2" key="1">
    <citation type="journal article" date="2021" name="Front. Genet.">
        <title>Chromosome-Level Genome Assembly Reveals Significant Gene Expansion in the Toll and IMD Signaling Pathways of Dendrolimus kikuchii.</title>
        <authorList>
            <person name="Zhou J."/>
            <person name="Wu P."/>
            <person name="Xiong Z."/>
            <person name="Liu N."/>
            <person name="Zhao N."/>
            <person name="Ji M."/>
            <person name="Qiu Y."/>
            <person name="Yang B."/>
        </authorList>
    </citation>
    <scope>NUCLEOTIDE SEQUENCE [LARGE SCALE GENOMIC DNA]</scope>
    <source>
        <strain evidence="1">Ann1</strain>
    </source>
</reference>
<proteinExistence type="predicted"/>
<comment type="caution">
    <text evidence="1">The sequence shown here is derived from an EMBL/GenBank/DDBJ whole genome shotgun (WGS) entry which is preliminary data.</text>
</comment>
<gene>
    <name evidence="1" type="ORF">K1T71_011990</name>
</gene>
<accession>A0ACC1CKK2</accession>